<sequence length="211" mass="23592">MTDGTDVGDGESRGSPGPRVKVARLIDRHGLVGYGADLEARWTDPEDDWSLRGLATWFNTALVGAHLDEAGVPHTRRDPGETYRRLTDEDATEGERREVEARLVRDGVDVETLRDEFVSHQAVHTYLRKHRGASAPSVSDEEQLARDRERLERLRSRAVAVTEETVDRLQRTDRLTLGTFSAFVDVQVLCEGCGRQYEVSDLIEAGGCDCR</sequence>
<dbReference type="InterPro" id="IPR048925">
    <property type="entry name" value="RdfA"/>
</dbReference>
<dbReference type="RefSeq" id="WP_304449864.1">
    <property type="nucleotide sequence ID" value="NZ_JARRAH010000003.1"/>
</dbReference>
<reference evidence="2 3" key="1">
    <citation type="journal article" date="2019" name="Int. J. Syst. Evol. Microbiol.">
        <title>The Global Catalogue of Microorganisms (GCM) 10K type strain sequencing project: providing services to taxonomists for standard genome sequencing and annotation.</title>
        <authorList>
            <consortium name="The Broad Institute Genomics Platform"/>
            <consortium name="The Broad Institute Genome Sequencing Center for Infectious Disease"/>
            <person name="Wu L."/>
            <person name="Ma J."/>
        </authorList>
    </citation>
    <scope>NUCLEOTIDE SEQUENCE [LARGE SCALE GENOMIC DNA]</scope>
    <source>
        <strain evidence="2 3">PSRA2</strain>
    </source>
</reference>
<organism evidence="2 3">
    <name type="scientific">Halomarina ordinaria</name>
    <dbReference type="NCBI Taxonomy" id="3033939"/>
    <lineage>
        <taxon>Archaea</taxon>
        <taxon>Methanobacteriati</taxon>
        <taxon>Methanobacteriota</taxon>
        <taxon>Stenosarchaea group</taxon>
        <taxon>Halobacteria</taxon>
        <taxon>Halobacteriales</taxon>
        <taxon>Natronomonadaceae</taxon>
        <taxon>Halomarina</taxon>
    </lineage>
</organism>
<dbReference type="Pfam" id="PF21811">
    <property type="entry name" value="RdfA"/>
    <property type="match status" value="1"/>
</dbReference>
<feature type="region of interest" description="Disordered" evidence="1">
    <location>
        <begin position="71"/>
        <end position="98"/>
    </location>
</feature>
<evidence type="ECO:0000256" key="1">
    <source>
        <dbReference type="SAM" id="MobiDB-lite"/>
    </source>
</evidence>
<dbReference type="Proteomes" id="UP001596406">
    <property type="component" value="Unassembled WGS sequence"/>
</dbReference>
<accession>A0ABD5UCR8</accession>
<name>A0ABD5UCR8_9EURY</name>
<gene>
    <name evidence="2" type="primary">rdfA</name>
    <name evidence="2" type="ORF">ACFQHK_16815</name>
</gene>
<evidence type="ECO:0000313" key="2">
    <source>
        <dbReference type="EMBL" id="MFC6838146.1"/>
    </source>
</evidence>
<protein>
    <submittedName>
        <fullName evidence="2">Rod-determining factor RdfA</fullName>
    </submittedName>
</protein>
<proteinExistence type="predicted"/>
<evidence type="ECO:0000313" key="3">
    <source>
        <dbReference type="Proteomes" id="UP001596406"/>
    </source>
</evidence>
<dbReference type="AlphaFoldDB" id="A0ABD5UCR8"/>
<dbReference type="EMBL" id="JBHSXM010000003">
    <property type="protein sequence ID" value="MFC6838146.1"/>
    <property type="molecule type" value="Genomic_DNA"/>
</dbReference>
<comment type="caution">
    <text evidence="2">The sequence shown here is derived from an EMBL/GenBank/DDBJ whole genome shotgun (WGS) entry which is preliminary data.</text>
</comment>
<keyword evidence="3" id="KW-1185">Reference proteome</keyword>